<evidence type="ECO:0000256" key="6">
    <source>
        <dbReference type="HAMAP-Rule" id="MF_01930"/>
    </source>
</evidence>
<dbReference type="InterPro" id="IPR004607">
    <property type="entry name" value="GART"/>
</dbReference>
<reference evidence="8 9" key="1">
    <citation type="submission" date="2023-04" db="EMBL/GenBank/DDBJ databases">
        <title>Funneling lignin-derived compounds into biodiesel using alkali-halophilic Citricoccus sp. P2.</title>
        <authorList>
            <person name="Luo C.-B."/>
        </authorList>
    </citation>
    <scope>NUCLEOTIDE SEQUENCE [LARGE SCALE GENOMIC DNA]</scope>
    <source>
        <strain evidence="8 9">P2</strain>
    </source>
</reference>
<evidence type="ECO:0000313" key="9">
    <source>
        <dbReference type="Proteomes" id="UP001219037"/>
    </source>
</evidence>
<dbReference type="RefSeq" id="WP_270105999.1">
    <property type="nucleotide sequence ID" value="NZ_CP121252.1"/>
</dbReference>
<dbReference type="InterPro" id="IPR002376">
    <property type="entry name" value="Formyl_transf_N"/>
</dbReference>
<dbReference type="InterPro" id="IPR001555">
    <property type="entry name" value="GART_AS"/>
</dbReference>
<dbReference type="PROSITE" id="PS00373">
    <property type="entry name" value="GART"/>
    <property type="match status" value="1"/>
</dbReference>
<dbReference type="HAMAP" id="MF_01930">
    <property type="entry name" value="PurN"/>
    <property type="match status" value="1"/>
</dbReference>
<dbReference type="Proteomes" id="UP001219037">
    <property type="component" value="Chromosome"/>
</dbReference>
<protein>
    <recommendedName>
        <fullName evidence="6">Phosphoribosylglycinamide formyltransferase</fullName>
        <ecNumber evidence="6">2.1.2.2</ecNumber>
    </recommendedName>
    <alternativeName>
        <fullName evidence="6">5'-phosphoribosylglycinamide transformylase</fullName>
    </alternativeName>
    <alternativeName>
        <fullName evidence="6">GAR transformylase</fullName>
        <shortName evidence="6">GART</shortName>
    </alternativeName>
</protein>
<dbReference type="EMBL" id="CP121252">
    <property type="protein sequence ID" value="WFP17311.1"/>
    <property type="molecule type" value="Genomic_DNA"/>
</dbReference>
<dbReference type="SUPFAM" id="SSF53328">
    <property type="entry name" value="Formyltransferase"/>
    <property type="match status" value="1"/>
</dbReference>
<feature type="site" description="Raises pKa of active site His" evidence="6">
    <location>
        <position position="144"/>
    </location>
</feature>
<feature type="binding site" evidence="6">
    <location>
        <begin position="11"/>
        <end position="13"/>
    </location>
    <ligand>
        <name>N(1)-(5-phospho-beta-D-ribosyl)glycinamide</name>
        <dbReference type="ChEBI" id="CHEBI:143788"/>
    </ligand>
</feature>
<name>A0ABY8H8F1_9MICC</name>
<evidence type="ECO:0000259" key="7">
    <source>
        <dbReference type="Pfam" id="PF00551"/>
    </source>
</evidence>
<dbReference type="CDD" id="cd08645">
    <property type="entry name" value="FMT_core_GART"/>
    <property type="match status" value="1"/>
</dbReference>
<dbReference type="EC" id="2.1.2.2" evidence="6"/>
<gene>
    <name evidence="6 8" type="primary">purN</name>
    <name evidence="8" type="ORF">P8192_04145</name>
</gene>
<keyword evidence="2 6" id="KW-0808">Transferase</keyword>
<sequence>MRIVILLSGSGSNAQAVFDAVSSGALPIQISAVGSDTPDAYGLVRARDAGLETFVLDYADYPNRTAWTVALSDAVAGYDPDLVLSSGLMRIVGPEFIDRFAGTFINTHPALLPSFPGAHGVRDALAAGVKITGTTLHLVDAGVDTGRILDQRAVRIHPGEDEAALHERIKVEERAMVLDALTALYRARQQNPDVVIGDLDLAPGTADID</sequence>
<comment type="function">
    <text evidence="6">Catalyzes the transfer of a formyl group from 10-formyltetrahydrofolate to 5-phospho-ribosyl-glycinamide (GAR), producing 5-phospho-ribosyl-N-formylglycinamide (FGAR) and tetrahydrofolate.</text>
</comment>
<feature type="domain" description="Formyl transferase N-terminal" evidence="7">
    <location>
        <begin position="1"/>
        <end position="180"/>
    </location>
</feature>
<feature type="binding site" evidence="6">
    <location>
        <position position="64"/>
    </location>
    <ligand>
        <name>(6R)-10-formyltetrahydrofolate</name>
        <dbReference type="ChEBI" id="CHEBI:195366"/>
    </ligand>
</feature>
<keyword evidence="3 6" id="KW-0658">Purine biosynthesis</keyword>
<dbReference type="NCBIfam" id="TIGR00639">
    <property type="entry name" value="PurN"/>
    <property type="match status" value="1"/>
</dbReference>
<evidence type="ECO:0000256" key="4">
    <source>
        <dbReference type="ARBA" id="ARBA00038440"/>
    </source>
</evidence>
<dbReference type="PANTHER" id="PTHR43369:SF2">
    <property type="entry name" value="PHOSPHORIBOSYLGLYCINAMIDE FORMYLTRANSFERASE"/>
    <property type="match status" value="1"/>
</dbReference>
<evidence type="ECO:0000313" key="8">
    <source>
        <dbReference type="EMBL" id="WFP17311.1"/>
    </source>
</evidence>
<dbReference type="PANTHER" id="PTHR43369">
    <property type="entry name" value="PHOSPHORIBOSYLGLYCINAMIDE FORMYLTRANSFERASE"/>
    <property type="match status" value="1"/>
</dbReference>
<evidence type="ECO:0000256" key="1">
    <source>
        <dbReference type="ARBA" id="ARBA00005054"/>
    </source>
</evidence>
<evidence type="ECO:0000256" key="2">
    <source>
        <dbReference type="ARBA" id="ARBA00022679"/>
    </source>
</evidence>
<comment type="pathway">
    <text evidence="1 6">Purine metabolism; IMP biosynthesis via de novo pathway; N(2)-formyl-N(1)-(5-phospho-D-ribosyl)glycinamide from N(1)-(5-phospho-D-ribosyl)glycinamide (10-formyl THF route): step 1/1.</text>
</comment>
<evidence type="ECO:0000256" key="3">
    <source>
        <dbReference type="ARBA" id="ARBA00022755"/>
    </source>
</evidence>
<organism evidence="8 9">
    <name type="scientific">Citricoccus muralis</name>
    <dbReference type="NCBI Taxonomy" id="169134"/>
    <lineage>
        <taxon>Bacteria</taxon>
        <taxon>Bacillati</taxon>
        <taxon>Actinomycetota</taxon>
        <taxon>Actinomycetes</taxon>
        <taxon>Micrococcales</taxon>
        <taxon>Micrococcaceae</taxon>
        <taxon>Citricoccus</taxon>
    </lineage>
</organism>
<dbReference type="InterPro" id="IPR036477">
    <property type="entry name" value="Formyl_transf_N_sf"/>
</dbReference>
<dbReference type="Gene3D" id="3.40.50.170">
    <property type="entry name" value="Formyl transferase, N-terminal domain"/>
    <property type="match status" value="1"/>
</dbReference>
<feature type="binding site" evidence="6">
    <location>
        <begin position="89"/>
        <end position="92"/>
    </location>
    <ligand>
        <name>(6R)-10-formyltetrahydrofolate</name>
        <dbReference type="ChEBI" id="CHEBI:195366"/>
    </ligand>
</feature>
<keyword evidence="9" id="KW-1185">Reference proteome</keyword>
<comment type="catalytic activity">
    <reaction evidence="5 6">
        <text>N(1)-(5-phospho-beta-D-ribosyl)glycinamide + (6R)-10-formyltetrahydrofolate = N(2)-formyl-N(1)-(5-phospho-beta-D-ribosyl)glycinamide + (6S)-5,6,7,8-tetrahydrofolate + H(+)</text>
        <dbReference type="Rhea" id="RHEA:15053"/>
        <dbReference type="ChEBI" id="CHEBI:15378"/>
        <dbReference type="ChEBI" id="CHEBI:57453"/>
        <dbReference type="ChEBI" id="CHEBI:143788"/>
        <dbReference type="ChEBI" id="CHEBI:147286"/>
        <dbReference type="ChEBI" id="CHEBI:195366"/>
        <dbReference type="EC" id="2.1.2.2"/>
    </reaction>
</comment>
<feature type="binding site" evidence="6">
    <location>
        <position position="106"/>
    </location>
    <ligand>
        <name>(6R)-10-formyltetrahydrofolate</name>
        <dbReference type="ChEBI" id="CHEBI:195366"/>
    </ligand>
</feature>
<proteinExistence type="inferred from homology"/>
<evidence type="ECO:0000256" key="5">
    <source>
        <dbReference type="ARBA" id="ARBA00047664"/>
    </source>
</evidence>
<feature type="active site" description="Proton donor" evidence="6">
    <location>
        <position position="108"/>
    </location>
</feature>
<dbReference type="GO" id="GO:0004644">
    <property type="term" value="F:phosphoribosylglycinamide formyltransferase activity"/>
    <property type="evidence" value="ECO:0007669"/>
    <property type="project" value="UniProtKB-EC"/>
</dbReference>
<dbReference type="Pfam" id="PF00551">
    <property type="entry name" value="Formyl_trans_N"/>
    <property type="match status" value="1"/>
</dbReference>
<accession>A0ABY8H8F1</accession>
<comment type="similarity">
    <text evidence="4 6">Belongs to the GART family.</text>
</comment>